<protein>
    <submittedName>
        <fullName evidence="2">Uncharacterized protein</fullName>
    </submittedName>
</protein>
<keyword evidence="1" id="KW-0812">Transmembrane</keyword>
<proteinExistence type="predicted"/>
<sequence length="465" mass="52670">MRTSVRRAAPSSRTKLISTQTTFVEDNSAAVSLIEVRSDGTAQRLQVTKSLLETYIEHDYQTQPISNSSAVQPDYETIKLFCSQRTGPYNGSLTPLPLSLRTYTRIAPFARIPESYPSILEQKASTNLFAQPQLPAHLSRTPLHDTRENYLSFVVQSIPGALDYVCAGLSLTYHFPSRHMYVFMHGLATYNLDQFMQNIQDGAANASAFLIPSIIVRYNLNLLGKVITRWHDMIYWHERTLGIRFDHHDNVDLASLDFTSLSKNLNAANTQLAYIAWSCRSTARLLDFMDQVTERYRQKALAHNEPEDEVSHITHLLFETHAHLRSWNTGYQDRTEYLSKRGQALVQTVYSSIAQRDAAISLSLASTSTSLAQSSQSVAVSTSRDSAIMRIIAAMTIFFLPATFTATFFSTAFFDFNSSLDGRMYSPWLWLYFVVTFVLTLVVMVGTWLLWKKKEKEVVAALDMK</sequence>
<dbReference type="Proteomes" id="UP001056012">
    <property type="component" value="Chromosome 1"/>
</dbReference>
<gene>
    <name evidence="2" type="ORF">yc1106_00079</name>
</gene>
<dbReference type="VEuPathDB" id="FungiDB:yc1106_00079"/>
<feature type="transmembrane region" description="Helical" evidence="1">
    <location>
        <begin position="391"/>
        <end position="409"/>
    </location>
</feature>
<keyword evidence="1" id="KW-1133">Transmembrane helix</keyword>
<evidence type="ECO:0000256" key="1">
    <source>
        <dbReference type="SAM" id="Phobius"/>
    </source>
</evidence>
<dbReference type="Gene3D" id="1.20.58.340">
    <property type="entry name" value="Magnesium transport protein CorA, transmembrane region"/>
    <property type="match status" value="1"/>
</dbReference>
<organism evidence="2 3">
    <name type="scientific">Curvularia clavata</name>
    <dbReference type="NCBI Taxonomy" id="95742"/>
    <lineage>
        <taxon>Eukaryota</taxon>
        <taxon>Fungi</taxon>
        <taxon>Dikarya</taxon>
        <taxon>Ascomycota</taxon>
        <taxon>Pezizomycotina</taxon>
        <taxon>Dothideomycetes</taxon>
        <taxon>Pleosporomycetidae</taxon>
        <taxon>Pleosporales</taxon>
        <taxon>Pleosporineae</taxon>
        <taxon>Pleosporaceae</taxon>
        <taxon>Curvularia</taxon>
    </lineage>
</organism>
<name>A0A9Q9DNA0_CURCL</name>
<keyword evidence="3" id="KW-1185">Reference proteome</keyword>
<accession>A0A9Q9DNA0</accession>
<reference evidence="2" key="1">
    <citation type="submission" date="2021-12" db="EMBL/GenBank/DDBJ databases">
        <title>Curvularia clavata genome.</title>
        <authorList>
            <person name="Cao Y."/>
        </authorList>
    </citation>
    <scope>NUCLEOTIDE SEQUENCE</scope>
    <source>
        <strain evidence="2">Yc1106</strain>
    </source>
</reference>
<keyword evidence="1" id="KW-0472">Membrane</keyword>
<dbReference type="OrthoDB" id="1046782at2759"/>
<evidence type="ECO:0000313" key="2">
    <source>
        <dbReference type="EMBL" id="USP72805.1"/>
    </source>
</evidence>
<evidence type="ECO:0000313" key="3">
    <source>
        <dbReference type="Proteomes" id="UP001056012"/>
    </source>
</evidence>
<dbReference type="AlphaFoldDB" id="A0A9Q9DNA0"/>
<dbReference type="EMBL" id="CP089274">
    <property type="protein sequence ID" value="USP72805.1"/>
    <property type="molecule type" value="Genomic_DNA"/>
</dbReference>
<feature type="transmembrane region" description="Helical" evidence="1">
    <location>
        <begin position="429"/>
        <end position="451"/>
    </location>
</feature>